<evidence type="ECO:0000256" key="1">
    <source>
        <dbReference type="SAM" id="MobiDB-lite"/>
    </source>
</evidence>
<proteinExistence type="predicted"/>
<feature type="compositionally biased region" description="Polar residues" evidence="1">
    <location>
        <begin position="162"/>
        <end position="172"/>
    </location>
</feature>
<comment type="caution">
    <text evidence="2">The sequence shown here is derived from an EMBL/GenBank/DDBJ whole genome shotgun (WGS) entry which is preliminary data.</text>
</comment>
<dbReference type="AlphaFoldDB" id="A0A3P3WIY2"/>
<dbReference type="OrthoDB" id="750023at2"/>
<reference evidence="2 3" key="1">
    <citation type="submission" date="2018-11" db="EMBL/GenBank/DDBJ databases">
        <title>Flavobacterium sp. nov., YIM 102600 draft genome.</title>
        <authorList>
            <person name="Li G."/>
            <person name="Jiang Y."/>
        </authorList>
    </citation>
    <scope>NUCLEOTIDE SEQUENCE [LARGE SCALE GENOMIC DNA]</scope>
    <source>
        <strain evidence="2 3">YIM 102600</strain>
    </source>
</reference>
<gene>
    <name evidence="2" type="ORF">EG849_00955</name>
</gene>
<dbReference type="Proteomes" id="UP000271937">
    <property type="component" value="Unassembled WGS sequence"/>
</dbReference>
<name>A0A3P3WIY2_9FLAO</name>
<accession>A0A3P3WIY2</accession>
<evidence type="ECO:0000313" key="2">
    <source>
        <dbReference type="EMBL" id="RRJ94069.1"/>
    </source>
</evidence>
<dbReference type="EMBL" id="RQVR01000001">
    <property type="protein sequence ID" value="RRJ94069.1"/>
    <property type="molecule type" value="Genomic_DNA"/>
</dbReference>
<protein>
    <submittedName>
        <fullName evidence="2">Uncharacterized protein</fullName>
    </submittedName>
</protein>
<keyword evidence="3" id="KW-1185">Reference proteome</keyword>
<organism evidence="2 3">
    <name type="scientific">Flavobacterium macacae</name>
    <dbReference type="NCBI Taxonomy" id="2488993"/>
    <lineage>
        <taxon>Bacteria</taxon>
        <taxon>Pseudomonadati</taxon>
        <taxon>Bacteroidota</taxon>
        <taxon>Flavobacteriia</taxon>
        <taxon>Flavobacteriales</taxon>
        <taxon>Flavobacteriaceae</taxon>
        <taxon>Flavobacterium</taxon>
    </lineage>
</organism>
<feature type="compositionally biased region" description="Low complexity" evidence="1">
    <location>
        <begin position="173"/>
        <end position="185"/>
    </location>
</feature>
<evidence type="ECO:0000313" key="3">
    <source>
        <dbReference type="Proteomes" id="UP000271937"/>
    </source>
</evidence>
<feature type="region of interest" description="Disordered" evidence="1">
    <location>
        <begin position="162"/>
        <end position="185"/>
    </location>
</feature>
<sequence length="201" mass="22862">MKNFTFLVASFLLFGGVANASEIIKFSYVANFRTFSNAEPIAFTERGIEFYIFPDGQFDFNTQPSQGEMYYRTARRGNVNATYGAPANTVISGVKIEHDSQGRVRRIGNVFVNYDAQDRIKRIGSVYMTYNNFNLTRVGNLQIVYNRRGQIIDMIGNVNGRSSHAQNGSTSPYYGNSQGYNNNNDNIYYRKANEKEVKTKR</sequence>
<dbReference type="RefSeq" id="WP_125011211.1">
    <property type="nucleotide sequence ID" value="NZ_RQVR01000001.1"/>
</dbReference>